<keyword evidence="1" id="KW-0472">Membrane</keyword>
<comment type="caution">
    <text evidence="2">The sequence shown here is derived from an EMBL/GenBank/DDBJ whole genome shotgun (WGS) entry which is preliminary data.</text>
</comment>
<keyword evidence="1" id="KW-1133">Transmembrane helix</keyword>
<evidence type="ECO:0000313" key="3">
    <source>
        <dbReference type="Proteomes" id="UP000196258"/>
    </source>
</evidence>
<sequence>MISKKSELLKLILIIFIIVLFLALFILVFSWVCYILPIDFPGTVGDWIAGLSGLAGGALTLAGVWWTIKDQEDKRIKDLAIQYKLNLTLVNINNTKNNIFNTITILDHNFNLPDLFQQDTDEYSNEFIITFENTDRGNISNLQIKNELIDADPMIIKNTNIISSDEYLNLSKNNQLILKLSFPLALFLKKDYVLRVPITIKYNISFYDEFHYMKYSYCILINMVSYKDDRITSPSKENDKSLFYLNYELLNYSFYEQ</sequence>
<name>A0A1Y4QE17_9FIRM</name>
<reference evidence="3" key="1">
    <citation type="submission" date="2017-04" db="EMBL/GenBank/DDBJ databases">
        <title>Function of individual gut microbiota members based on whole genome sequencing of pure cultures obtained from chicken caecum.</title>
        <authorList>
            <person name="Medvecky M."/>
            <person name="Cejkova D."/>
            <person name="Polansky O."/>
            <person name="Karasova D."/>
            <person name="Kubasova T."/>
            <person name="Cizek A."/>
            <person name="Rychlik I."/>
        </authorList>
    </citation>
    <scope>NUCLEOTIDE SEQUENCE [LARGE SCALE GENOMIC DNA]</scope>
    <source>
        <strain evidence="3">An149</strain>
    </source>
</reference>
<organism evidence="2 3">
    <name type="scientific">Thomasclavelia spiroformis</name>
    <dbReference type="NCBI Taxonomy" id="29348"/>
    <lineage>
        <taxon>Bacteria</taxon>
        <taxon>Bacillati</taxon>
        <taxon>Bacillota</taxon>
        <taxon>Erysipelotrichia</taxon>
        <taxon>Erysipelotrichales</taxon>
        <taxon>Coprobacillaceae</taxon>
        <taxon>Thomasclavelia</taxon>
    </lineage>
</organism>
<dbReference type="RefSeq" id="WP_087258337.1">
    <property type="nucleotide sequence ID" value="NZ_NFKY01000046.1"/>
</dbReference>
<evidence type="ECO:0000313" key="2">
    <source>
        <dbReference type="EMBL" id="OUQ03488.1"/>
    </source>
</evidence>
<dbReference type="EMBL" id="NFLB01000019">
    <property type="protein sequence ID" value="OUQ03488.1"/>
    <property type="molecule type" value="Genomic_DNA"/>
</dbReference>
<dbReference type="Proteomes" id="UP000196258">
    <property type="component" value="Unassembled WGS sequence"/>
</dbReference>
<gene>
    <name evidence="2" type="ORF">B5E91_12620</name>
</gene>
<dbReference type="AlphaFoldDB" id="A0A1Y4QE17"/>
<proteinExistence type="predicted"/>
<protein>
    <submittedName>
        <fullName evidence="2">Uncharacterized protein</fullName>
    </submittedName>
</protein>
<feature type="transmembrane region" description="Helical" evidence="1">
    <location>
        <begin position="47"/>
        <end position="68"/>
    </location>
</feature>
<feature type="transmembrane region" description="Helical" evidence="1">
    <location>
        <begin position="12"/>
        <end position="35"/>
    </location>
</feature>
<evidence type="ECO:0000256" key="1">
    <source>
        <dbReference type="SAM" id="Phobius"/>
    </source>
</evidence>
<keyword evidence="1" id="KW-0812">Transmembrane</keyword>
<accession>A0A1Y4QE17</accession>